<dbReference type="Gene3D" id="3.10.560.10">
    <property type="entry name" value="Outer membrane lipoprotein wza domain like"/>
    <property type="match status" value="3"/>
</dbReference>
<dbReference type="InterPro" id="IPR049712">
    <property type="entry name" value="Poly_export"/>
</dbReference>
<name>A0A382HM47_9ZZZZ</name>
<dbReference type="EMBL" id="UINC01061711">
    <property type="protein sequence ID" value="SVB87571.1"/>
    <property type="molecule type" value="Genomic_DNA"/>
</dbReference>
<dbReference type="Pfam" id="PF10531">
    <property type="entry name" value="SLBB"/>
    <property type="match status" value="1"/>
</dbReference>
<feature type="non-terminal residue" evidence="3">
    <location>
        <position position="1"/>
    </location>
</feature>
<evidence type="ECO:0000259" key="2">
    <source>
        <dbReference type="Pfam" id="PF22461"/>
    </source>
</evidence>
<dbReference type="GO" id="GO:0015159">
    <property type="term" value="F:polysaccharide transmembrane transporter activity"/>
    <property type="evidence" value="ECO:0007669"/>
    <property type="project" value="InterPro"/>
</dbReference>
<gene>
    <name evidence="3" type="ORF">METZ01_LOCUS240425</name>
</gene>
<dbReference type="AlphaFoldDB" id="A0A382HM47"/>
<evidence type="ECO:0008006" key="4">
    <source>
        <dbReference type="Google" id="ProtNLM"/>
    </source>
</evidence>
<feature type="domain" description="Soluble ligand binding" evidence="1">
    <location>
        <begin position="261"/>
        <end position="302"/>
    </location>
</feature>
<feature type="domain" description="SLBB" evidence="2">
    <location>
        <begin position="165"/>
        <end position="254"/>
    </location>
</feature>
<dbReference type="InterPro" id="IPR054765">
    <property type="entry name" value="SLBB_dom"/>
</dbReference>
<evidence type="ECO:0000259" key="1">
    <source>
        <dbReference type="Pfam" id="PF10531"/>
    </source>
</evidence>
<accession>A0A382HM47</accession>
<sequence length="363" mass="40354">YDMIQHAGSTTYDAAETIGIRHKKPKAERTNGIIYEGLYVDFESTKLIPVSVGDHISVRYLFSELQQVEIIGQVKVPGLYHYYDGMTFKDLLDLGGGLKDSTFIKSVYLKKSEIIRRNPGSRYDKVISINLEQIINSNNRQNILLQNLDRVVVHANLNFFEKENILVLGEVNVPGAYPLTSDNESLQSFLNRAGGLTSKALENGIAIYRDKKYFETNLSNTPGFSNVSNIDDPKIRVAWQNNNIALMPGDSVVVKEKTATVFVTGAVYNPGVLEFRKGKSLRYYLNSAGGLTDQANDKGIIVLYANGIVSPRKWYSSPSVLEGATIIVNQKAPEEPFNITQFATNWTSIIASMITAVVLSKQL</sequence>
<protein>
    <recommendedName>
        <fullName evidence="4">Soluble ligand binding domain-containing protein</fullName>
    </recommendedName>
</protein>
<dbReference type="Pfam" id="PF22461">
    <property type="entry name" value="SLBB_2"/>
    <property type="match status" value="2"/>
</dbReference>
<feature type="domain" description="SLBB" evidence="2">
    <location>
        <begin position="66"/>
        <end position="153"/>
    </location>
</feature>
<dbReference type="PANTHER" id="PTHR33619:SF3">
    <property type="entry name" value="POLYSACCHARIDE EXPORT PROTEIN GFCE-RELATED"/>
    <property type="match status" value="1"/>
</dbReference>
<reference evidence="3" key="1">
    <citation type="submission" date="2018-05" db="EMBL/GenBank/DDBJ databases">
        <authorList>
            <person name="Lanie J.A."/>
            <person name="Ng W.-L."/>
            <person name="Kazmierczak K.M."/>
            <person name="Andrzejewski T.M."/>
            <person name="Davidsen T.M."/>
            <person name="Wayne K.J."/>
            <person name="Tettelin H."/>
            <person name="Glass J.I."/>
            <person name="Rusch D."/>
            <person name="Podicherti R."/>
            <person name="Tsui H.-C.T."/>
            <person name="Winkler M.E."/>
        </authorList>
    </citation>
    <scope>NUCLEOTIDE SEQUENCE</scope>
</reference>
<dbReference type="PANTHER" id="PTHR33619">
    <property type="entry name" value="POLYSACCHARIDE EXPORT PROTEIN GFCE-RELATED"/>
    <property type="match status" value="1"/>
</dbReference>
<organism evidence="3">
    <name type="scientific">marine metagenome</name>
    <dbReference type="NCBI Taxonomy" id="408172"/>
    <lineage>
        <taxon>unclassified sequences</taxon>
        <taxon>metagenomes</taxon>
        <taxon>ecological metagenomes</taxon>
    </lineage>
</organism>
<dbReference type="InterPro" id="IPR019554">
    <property type="entry name" value="Soluble_ligand-bd"/>
</dbReference>
<evidence type="ECO:0000313" key="3">
    <source>
        <dbReference type="EMBL" id="SVB87571.1"/>
    </source>
</evidence>
<proteinExistence type="predicted"/>